<accession>A0AAJ6HSB0</accession>
<gene>
    <name evidence="2" type="ORF">Q3V37_00865</name>
</gene>
<proteinExistence type="predicted"/>
<dbReference type="RefSeq" id="WP_053657603.1">
    <property type="nucleotide sequence ID" value="NZ_CP130472.1"/>
</dbReference>
<dbReference type="AlphaFoldDB" id="A0AAJ6HSB0"/>
<keyword evidence="3" id="KW-1185">Reference proteome</keyword>
<dbReference type="Proteomes" id="UP001235874">
    <property type="component" value="Chromosome"/>
</dbReference>
<organism evidence="2 3">
    <name type="scientific">Micromonospora profundi</name>
    <dbReference type="NCBI Taxonomy" id="1420889"/>
    <lineage>
        <taxon>Bacteria</taxon>
        <taxon>Bacillati</taxon>
        <taxon>Actinomycetota</taxon>
        <taxon>Actinomycetes</taxon>
        <taxon>Micromonosporales</taxon>
        <taxon>Micromonosporaceae</taxon>
        <taxon>Micromonospora</taxon>
    </lineage>
</organism>
<feature type="compositionally biased region" description="Basic and acidic residues" evidence="1">
    <location>
        <begin position="1"/>
        <end position="18"/>
    </location>
</feature>
<reference evidence="2 3" key="1">
    <citation type="submission" date="2023-07" db="EMBL/GenBank/DDBJ databases">
        <title>Micromonospora profundi TRM 95458 converts glycerol to a new osmotic compound.</title>
        <authorList>
            <person name="Lu D."/>
        </authorList>
    </citation>
    <scope>NUCLEOTIDE SEQUENCE [LARGE SCALE GENOMIC DNA]</scope>
    <source>
        <strain evidence="2 3">TRM95458</strain>
    </source>
</reference>
<feature type="region of interest" description="Disordered" evidence="1">
    <location>
        <begin position="1"/>
        <end position="38"/>
    </location>
</feature>
<dbReference type="KEGG" id="mprn:Q3V37_00865"/>
<evidence type="ECO:0000313" key="2">
    <source>
        <dbReference type="EMBL" id="WLS45876.1"/>
    </source>
</evidence>
<protein>
    <submittedName>
        <fullName evidence="2">DNA repair protein</fullName>
    </submittedName>
</protein>
<dbReference type="EMBL" id="CP130472">
    <property type="protein sequence ID" value="WLS45876.1"/>
    <property type="molecule type" value="Genomic_DNA"/>
</dbReference>
<evidence type="ECO:0000313" key="3">
    <source>
        <dbReference type="Proteomes" id="UP001235874"/>
    </source>
</evidence>
<evidence type="ECO:0000256" key="1">
    <source>
        <dbReference type="SAM" id="MobiDB-lite"/>
    </source>
</evidence>
<sequence>MPIQPNDRHLQDPERPWRAAEAVGHLPAQPRHRAPRTNGALPWAALDALPAGSSSRHRLNTH</sequence>
<name>A0AAJ6HSB0_9ACTN</name>